<dbReference type="AlphaFoldDB" id="A0A932EQF5"/>
<dbReference type="Proteomes" id="UP000779809">
    <property type="component" value="Unassembled WGS sequence"/>
</dbReference>
<dbReference type="InterPro" id="IPR040756">
    <property type="entry name" value="Peptidase_M61_N"/>
</dbReference>
<feature type="domain" description="PDZ" evidence="2">
    <location>
        <begin position="473"/>
        <end position="531"/>
    </location>
</feature>
<reference evidence="3" key="1">
    <citation type="submission" date="2020-07" db="EMBL/GenBank/DDBJ databases">
        <title>Huge and variable diversity of episymbiotic CPR bacteria and DPANN archaea in groundwater ecosystems.</title>
        <authorList>
            <person name="He C.Y."/>
            <person name="Keren R."/>
            <person name="Whittaker M."/>
            <person name="Farag I.F."/>
            <person name="Doudna J."/>
            <person name="Cate J.H.D."/>
            <person name="Banfield J.F."/>
        </authorList>
    </citation>
    <scope>NUCLEOTIDE SEQUENCE</scope>
    <source>
        <strain evidence="3">NC_groundwater_580_Pr5_B-0.1um_64_19</strain>
    </source>
</reference>
<proteinExistence type="predicted"/>
<feature type="signal peptide" evidence="1">
    <location>
        <begin position="1"/>
        <end position="20"/>
    </location>
</feature>
<dbReference type="Pfam" id="PF17899">
    <property type="entry name" value="Peptidase_M61_N"/>
    <property type="match status" value="1"/>
</dbReference>
<dbReference type="Pfam" id="PF05299">
    <property type="entry name" value="Peptidase_M61"/>
    <property type="match status" value="1"/>
</dbReference>
<protein>
    <submittedName>
        <fullName evidence="3">M61 family metallopeptidase</fullName>
    </submittedName>
</protein>
<organism evidence="3 4">
    <name type="scientific">Candidatus Korobacter versatilis</name>
    <dbReference type="NCBI Taxonomy" id="658062"/>
    <lineage>
        <taxon>Bacteria</taxon>
        <taxon>Pseudomonadati</taxon>
        <taxon>Acidobacteriota</taxon>
        <taxon>Terriglobia</taxon>
        <taxon>Terriglobales</taxon>
        <taxon>Candidatus Korobacteraceae</taxon>
        <taxon>Candidatus Korobacter</taxon>
    </lineage>
</organism>
<dbReference type="InterPro" id="IPR001478">
    <property type="entry name" value="PDZ"/>
</dbReference>
<dbReference type="PIRSF" id="PIRSF016493">
    <property type="entry name" value="Glycyl_aminpptds"/>
    <property type="match status" value="1"/>
</dbReference>
<evidence type="ECO:0000313" key="4">
    <source>
        <dbReference type="Proteomes" id="UP000779809"/>
    </source>
</evidence>
<dbReference type="SUPFAM" id="SSF55486">
    <property type="entry name" value="Metalloproteases ('zincins'), catalytic domain"/>
    <property type="match status" value="1"/>
</dbReference>
<dbReference type="SMART" id="SM00228">
    <property type="entry name" value="PDZ"/>
    <property type="match status" value="1"/>
</dbReference>
<evidence type="ECO:0000313" key="3">
    <source>
        <dbReference type="EMBL" id="MBI2678823.1"/>
    </source>
</evidence>
<comment type="caution">
    <text evidence="3">The sequence shown here is derived from an EMBL/GenBank/DDBJ whole genome shotgun (WGS) entry which is preliminary data.</text>
</comment>
<feature type="chain" id="PRO_5037657984" evidence="1">
    <location>
        <begin position="21"/>
        <end position="598"/>
    </location>
</feature>
<dbReference type="Gene3D" id="2.60.40.3650">
    <property type="match status" value="1"/>
</dbReference>
<dbReference type="PROSITE" id="PS50106">
    <property type="entry name" value="PDZ"/>
    <property type="match status" value="1"/>
</dbReference>
<dbReference type="InterPro" id="IPR007963">
    <property type="entry name" value="Peptidase_M61_catalytic"/>
</dbReference>
<dbReference type="InterPro" id="IPR027268">
    <property type="entry name" value="Peptidase_M4/M1_CTD_sf"/>
</dbReference>
<dbReference type="SUPFAM" id="SSF50156">
    <property type="entry name" value="PDZ domain-like"/>
    <property type="match status" value="1"/>
</dbReference>
<sequence>MKRPSALVFLLLLASLAARAVPAVPVDYSVSLRETGRHLLHVRMQLAGTSSERDIQLPVWNALYQIRDFAQYVRYVHATDTAGRALSVRKLDKTTWRISGAESGAIVDYLVYADTPGPYGLQANTQHAFFNLAQLLMYPVDAHESPMTVTFTDLPSGWKIATPLLVLNVRNGQHTFTARTYDRLVDGPVDIGTFAEADFDQDGAHYRVVVDADPADYKMDQIVAMAKKLTRSEIAWMNERPFTEYMFLYHFPRGPGSGGMEHAYATAIDVNAERLNDDPLALPGVTAHEFFHLWNVKRLRPASLEPIDYTKEQYTRSLWFSEGFTSTVGDYMLARAGYFDERSYLENLAREIRTLQLRPAHLTQSAEDSSLDTWFDKYPQYRLPERSISYYNKGEILGVLLDLAVRDATNGRKSLREVFQFMNDQYAHQGRPFPDTQGVRDATEAVTHRDFAWFFEPYVAGLEELPYDRLFATVGLRLNRKRVTIPYTGFTTVKNFDQPPVVVLIEDGSEAARSGLEQGDQIAAVNGKTLSEDLDERLSELRVGDTIRLRAVGRKGSREIKLTLGGQSQDEFSFSDVDGVTPAQRARRAAWLRGEAEP</sequence>
<dbReference type="Gene3D" id="1.10.390.10">
    <property type="entry name" value="Neutral Protease Domain 2"/>
    <property type="match status" value="1"/>
</dbReference>
<dbReference type="Gene3D" id="2.30.42.10">
    <property type="match status" value="1"/>
</dbReference>
<keyword evidence="1" id="KW-0732">Signal</keyword>
<accession>A0A932EQF5</accession>
<gene>
    <name evidence="3" type="ORF">HYX28_08580</name>
</gene>
<evidence type="ECO:0000259" key="2">
    <source>
        <dbReference type="PROSITE" id="PS50106"/>
    </source>
</evidence>
<dbReference type="EMBL" id="JACPNR010000010">
    <property type="protein sequence ID" value="MBI2678823.1"/>
    <property type="molecule type" value="Genomic_DNA"/>
</dbReference>
<dbReference type="InterPro" id="IPR024191">
    <property type="entry name" value="Peptidase_M61"/>
</dbReference>
<name>A0A932EQF5_9BACT</name>
<evidence type="ECO:0000256" key="1">
    <source>
        <dbReference type="SAM" id="SignalP"/>
    </source>
</evidence>
<dbReference type="InterPro" id="IPR036034">
    <property type="entry name" value="PDZ_sf"/>
</dbReference>